<sequence>MPFLGKEVRLARLFNQQSGRLFTVAFDHGVNRGVLPGIEKVGEKIAAVVAGGVDAVTLNKGIAEKFFPPHAGKVSLIMKSTGFSPYHKTYDAWYADVEEAIRLGADAISMGVILGEERQPEMLRHLGLLTKEAASAGLPVIAHIYPAGPLIADDQRYLPETIAYCARLGAELGVDVVKTWYTGSMETFAKVVEACPAKVVVAGGPKMDNPEDLFATTRDAIQAGAAGVTYGRNVWQYADPTAMVQALKAIIHGNGTPAEAMQILEAATC</sequence>
<accession>A0A6I5ZWH7</accession>
<dbReference type="NCBIfam" id="NF005556">
    <property type="entry name" value="PRK07226.1"/>
    <property type="match status" value="1"/>
</dbReference>
<evidence type="ECO:0000313" key="3">
    <source>
        <dbReference type="Proteomes" id="UP000425916"/>
    </source>
</evidence>
<dbReference type="PIRSF" id="PIRSF038992">
    <property type="entry name" value="Aldolase_Ia"/>
    <property type="match status" value="1"/>
</dbReference>
<dbReference type="CDD" id="cd00958">
    <property type="entry name" value="DhnA"/>
    <property type="match status" value="1"/>
</dbReference>
<dbReference type="RefSeq" id="WP_156275337.1">
    <property type="nucleotide sequence ID" value="NZ_CP046244.1"/>
</dbReference>
<keyword evidence="3" id="KW-1185">Reference proteome</keyword>
<dbReference type="AlphaFoldDB" id="A0A6I5ZWH7"/>
<organism evidence="2 3">
    <name type="scientific">Neomoorella glycerini</name>
    <dbReference type="NCBI Taxonomy" id="55779"/>
    <lineage>
        <taxon>Bacteria</taxon>
        <taxon>Bacillati</taxon>
        <taxon>Bacillota</taxon>
        <taxon>Clostridia</taxon>
        <taxon>Neomoorellales</taxon>
        <taxon>Neomoorellaceae</taxon>
        <taxon>Neomoorella</taxon>
    </lineage>
</organism>
<dbReference type="InterPro" id="IPR002915">
    <property type="entry name" value="DeoC/FbaB/LacD_aldolase"/>
</dbReference>
<reference evidence="2 3" key="1">
    <citation type="submission" date="2019-11" db="EMBL/GenBank/DDBJ databases">
        <title>Genome sequence of Moorella glycerini DSM11254.</title>
        <authorList>
            <person name="Poehlein A."/>
            <person name="Boeer T."/>
            <person name="Daniel R."/>
        </authorList>
    </citation>
    <scope>NUCLEOTIDE SEQUENCE [LARGE SCALE GENOMIC DNA]</scope>
    <source>
        <strain evidence="2 3">DSM 11254</strain>
    </source>
</reference>
<protein>
    <submittedName>
        <fullName evidence="2">2-amino-4, 5-dihydroxy-6-oxo-7-(Phosphonooxy)heptanoate synthase</fullName>
        <ecNumber evidence="2">4.1.2.56</ecNumber>
    </submittedName>
</protein>
<feature type="active site" description="Schiff-base intermediate with dihydroxyacetone-P" evidence="1">
    <location>
        <position position="178"/>
    </location>
</feature>
<keyword evidence="2" id="KW-0456">Lyase</keyword>
<name>A0A6I5ZWH7_9FIRM</name>
<dbReference type="SMART" id="SM01133">
    <property type="entry name" value="DeoC"/>
    <property type="match status" value="1"/>
</dbReference>
<dbReference type="SUPFAM" id="SSF51569">
    <property type="entry name" value="Aldolase"/>
    <property type="match status" value="1"/>
</dbReference>
<dbReference type="Gene3D" id="3.20.20.70">
    <property type="entry name" value="Aldolase class I"/>
    <property type="match status" value="1"/>
</dbReference>
<feature type="active site" description="Proton donor" evidence="1">
    <location>
        <position position="145"/>
    </location>
</feature>
<dbReference type="Proteomes" id="UP000425916">
    <property type="component" value="Chromosome"/>
</dbReference>
<dbReference type="EC" id="4.1.2.56" evidence="2"/>
<dbReference type="EMBL" id="CP046244">
    <property type="protein sequence ID" value="QGP93691.1"/>
    <property type="molecule type" value="Genomic_DNA"/>
</dbReference>
<dbReference type="PANTHER" id="PTHR47916">
    <property type="entry name" value="FRUCTOSE-BISPHOSPHATE ALDOLASE CLASS 1"/>
    <property type="match status" value="1"/>
</dbReference>
<dbReference type="GO" id="GO:0004332">
    <property type="term" value="F:fructose-bisphosphate aldolase activity"/>
    <property type="evidence" value="ECO:0007669"/>
    <property type="project" value="InterPro"/>
</dbReference>
<gene>
    <name evidence="2" type="primary">griI_2</name>
    <name evidence="2" type="ORF">MGLY_31130</name>
</gene>
<dbReference type="OrthoDB" id="5915071at2"/>
<evidence type="ECO:0000313" key="2">
    <source>
        <dbReference type="EMBL" id="QGP93691.1"/>
    </source>
</evidence>
<proteinExistence type="predicted"/>
<evidence type="ECO:0000256" key="1">
    <source>
        <dbReference type="PIRSR" id="PIRSR038992-1"/>
    </source>
</evidence>
<dbReference type="InterPro" id="IPR050456">
    <property type="entry name" value="DeoC/FbaB_aldolase"/>
</dbReference>
<dbReference type="Pfam" id="PF01791">
    <property type="entry name" value="DeoC"/>
    <property type="match status" value="1"/>
</dbReference>
<dbReference type="InterPro" id="IPR013785">
    <property type="entry name" value="Aldolase_TIM"/>
</dbReference>
<dbReference type="InterPro" id="IPR041720">
    <property type="entry name" value="FbaB-like"/>
</dbReference>
<dbReference type="PANTHER" id="PTHR47916:SF1">
    <property type="entry name" value="3-HYDROXY-5-PHOSPHONOOXYPENTANE-2,4-DIONE THIOLASE"/>
    <property type="match status" value="1"/>
</dbReference>